<evidence type="ECO:0000313" key="3">
    <source>
        <dbReference type="Proteomes" id="UP000236199"/>
    </source>
</evidence>
<dbReference type="RefSeq" id="WP_103079468.1">
    <property type="nucleotide sequence ID" value="NZ_AZRM01000063.1"/>
</dbReference>
<organism evidence="2 3">
    <name type="scientific">Petrotoga miotherma DSM 10691</name>
    <dbReference type="NCBI Taxonomy" id="1434326"/>
    <lineage>
        <taxon>Bacteria</taxon>
        <taxon>Thermotogati</taxon>
        <taxon>Thermotogota</taxon>
        <taxon>Thermotogae</taxon>
        <taxon>Petrotogales</taxon>
        <taxon>Petrotogaceae</taxon>
        <taxon>Petrotoga</taxon>
    </lineage>
</organism>
<dbReference type="InterPro" id="IPR013211">
    <property type="entry name" value="LVIVD"/>
</dbReference>
<accession>A0A2K1P3Z8</accession>
<dbReference type="Proteomes" id="UP000236199">
    <property type="component" value="Unassembled WGS sequence"/>
</dbReference>
<dbReference type="Pfam" id="PF08309">
    <property type="entry name" value="LVIVD"/>
    <property type="match status" value="3"/>
</dbReference>
<evidence type="ECO:0000256" key="1">
    <source>
        <dbReference type="SAM" id="Phobius"/>
    </source>
</evidence>
<name>A0A2K1P3Z8_9BACT</name>
<feature type="transmembrane region" description="Helical" evidence="1">
    <location>
        <begin position="7"/>
        <end position="29"/>
    </location>
</feature>
<dbReference type="SUPFAM" id="SSF50969">
    <property type="entry name" value="YVTN repeat-like/Quinoprotein amine dehydrogenase"/>
    <property type="match status" value="2"/>
</dbReference>
<dbReference type="EMBL" id="AZRM01000063">
    <property type="protein sequence ID" value="PNR97486.1"/>
    <property type="molecule type" value="Genomic_DNA"/>
</dbReference>
<gene>
    <name evidence="2" type="ORF">X928_09560</name>
</gene>
<proteinExistence type="predicted"/>
<evidence type="ECO:0000313" key="2">
    <source>
        <dbReference type="EMBL" id="PNR97486.1"/>
    </source>
</evidence>
<keyword evidence="1" id="KW-1133">Transmembrane helix</keyword>
<comment type="caution">
    <text evidence="2">The sequence shown here is derived from an EMBL/GenBank/DDBJ whole genome shotgun (WGS) entry which is preliminary data.</text>
</comment>
<dbReference type="OrthoDB" id="44599at2"/>
<dbReference type="InterPro" id="IPR011044">
    <property type="entry name" value="Quino_amine_DH_bsu"/>
</dbReference>
<keyword evidence="1" id="KW-0812">Transmembrane</keyword>
<keyword evidence="1" id="KW-0472">Membrane</keyword>
<protein>
    <recommendedName>
        <fullName evidence="4">LVIVD repeat-containing protein</fullName>
    </recommendedName>
</protein>
<evidence type="ECO:0008006" key="4">
    <source>
        <dbReference type="Google" id="ProtNLM"/>
    </source>
</evidence>
<sequence length="603" mass="69074">MRKISKNYTVLVFLVVLILIMFSIVIFYIRIAKEKSVQGSTAQVKDVTNPIVQEQIPTSVVGVKYGVIIGGYEGFYVFDVEKKELITSVTTGSYVNDAQVYGDYLYLVDREGLKIYDFSDPQEVALLNSYSTFGDSLSVATNGELLFVADGENGLISFDLKDKLYIRLKEHIRLPGMVTQAEMFEKYLFVIGPGLGIKIYEINEDRTVEEINYYDQLVSPRMISLSKDFFVVNDDLLGIQIFETKDLIKTKKHDVKPLYVWDEDAFSIQLADDSLYFSTDNGVYKRSLESLETQEIITGQFSRSNILVTEGYIYLTNNEDGLYIYDLDTKKLLKYINTVDSIDDFVVLESGVLIDEGGKIVYIDKQKEKLWEKRYTGSLIKGEKGFYELNGNLVNFYDATNTITKSFPENIKCIKETQEGIFVITQENIYSFFDGTKVFVGMAQDIEVIDNFAYIAEEDKVIEFNFLTGKSSFKFYSKDYIDQIHSTSDGFILLTEKGVFRTDLNFNIIEYFSFDYSPDIITLNDKYIFYSIGSQLTIVDLSNFDLNRIINLDLPILSIDCKDGYLYLSYSSKGITRYNITDKLQLVDEEVVVNIFTAKNIVF</sequence>
<keyword evidence="3" id="KW-1185">Reference proteome</keyword>
<dbReference type="AlphaFoldDB" id="A0A2K1P3Z8"/>
<reference evidence="2 3" key="1">
    <citation type="submission" date="2013-12" db="EMBL/GenBank/DDBJ databases">
        <title>Comparative genomics of Petrotoga isolates.</title>
        <authorList>
            <person name="Nesbo C.L."/>
            <person name="Charchuk R."/>
            <person name="Chow K."/>
        </authorList>
    </citation>
    <scope>NUCLEOTIDE SEQUENCE [LARGE SCALE GENOMIC DNA]</scope>
    <source>
        <strain evidence="2 3">DSM 10691</strain>
    </source>
</reference>